<dbReference type="GO" id="GO:0008360">
    <property type="term" value="P:regulation of cell shape"/>
    <property type="evidence" value="ECO:0007669"/>
    <property type="project" value="UniProtKB-UniRule"/>
</dbReference>
<evidence type="ECO:0000313" key="12">
    <source>
        <dbReference type="Proteomes" id="UP000295164"/>
    </source>
</evidence>
<comment type="pathway">
    <text evidence="1 7">Cell wall biogenesis; peptidoglycan biosynthesis.</text>
</comment>
<evidence type="ECO:0000256" key="2">
    <source>
        <dbReference type="ARBA" id="ARBA00005992"/>
    </source>
</evidence>
<dbReference type="CDD" id="cd16913">
    <property type="entry name" value="YkuD_like"/>
    <property type="match status" value="1"/>
</dbReference>
<dbReference type="GO" id="GO:0004180">
    <property type="term" value="F:carboxypeptidase activity"/>
    <property type="evidence" value="ECO:0007669"/>
    <property type="project" value="UniProtKB-ARBA"/>
</dbReference>
<dbReference type="InterPro" id="IPR052905">
    <property type="entry name" value="LD-transpeptidase_YkuD-like"/>
</dbReference>
<protein>
    <recommendedName>
        <fullName evidence="10">L,D-TPase catalytic domain-containing protein</fullName>
    </recommendedName>
</protein>
<dbReference type="InterPro" id="IPR036365">
    <property type="entry name" value="PGBD-like_sf"/>
</dbReference>
<keyword evidence="12" id="KW-1185">Reference proteome</keyword>
<dbReference type="Gene3D" id="1.10.101.10">
    <property type="entry name" value="PGBD-like superfamily/PGBD"/>
    <property type="match status" value="1"/>
</dbReference>
<evidence type="ECO:0000256" key="4">
    <source>
        <dbReference type="ARBA" id="ARBA00022960"/>
    </source>
</evidence>
<evidence type="ECO:0000256" key="9">
    <source>
        <dbReference type="SAM" id="Phobius"/>
    </source>
</evidence>
<dbReference type="GO" id="GO:0016740">
    <property type="term" value="F:transferase activity"/>
    <property type="evidence" value="ECO:0007669"/>
    <property type="project" value="UniProtKB-KW"/>
</dbReference>
<dbReference type="AlphaFoldDB" id="A0A4V2WMS6"/>
<sequence length="396" mass="44104">MKTTNVPLPGRRSFSEGSPGRRSRIVPRRHVGWLFLILFLLIAGLAIGAPLPTVSSSPAEQDEPGGAPVHPQVPKLQTALDRYRAIAGSGGWTAIKGTRKFYQEGVSDPAVTQLKERLRASGDFPSDDTSSAFTEELTAAVKRVQKHFGFPENGVVDAALLKELNVPLRKRIAQLEANLARVQKLPEPAPGTRLVANIPEYKLHVYEGDRHVFDMAVVVGSESNKTVLFNDEMTYLVFSPSWNVPPSIVKNEILPRMRGSHDYLWRNNYVMEGEEGGLPKIRQLPGAGNSLGRVKFVFPNENNIYFHDTPAKSLFSLRKRAFSHGCIRLAEPQKLAEYLLRNNPEWTPAKIKSAMNSGREQRVDLPGKVPVSLTYLTAWVDDDGALNFREDIYKLD</sequence>
<dbReference type="InterPro" id="IPR038063">
    <property type="entry name" value="Transpep_catalytic_dom"/>
</dbReference>
<dbReference type="PANTHER" id="PTHR41533">
    <property type="entry name" value="L,D-TRANSPEPTIDASE HI_1667-RELATED"/>
    <property type="match status" value="1"/>
</dbReference>
<feature type="transmembrane region" description="Helical" evidence="9">
    <location>
        <begin position="31"/>
        <end position="51"/>
    </location>
</feature>
<keyword evidence="9" id="KW-0812">Transmembrane</keyword>
<gene>
    <name evidence="11" type="ORF">E0486_09560</name>
</gene>
<keyword evidence="6 7" id="KW-0961">Cell wall biogenesis/degradation</keyword>
<proteinExistence type="inferred from homology"/>
<evidence type="ECO:0000256" key="7">
    <source>
        <dbReference type="PROSITE-ProRule" id="PRU01373"/>
    </source>
</evidence>
<dbReference type="GO" id="GO:0009252">
    <property type="term" value="P:peptidoglycan biosynthetic process"/>
    <property type="evidence" value="ECO:0007669"/>
    <property type="project" value="UniProtKB-UniPathway"/>
</dbReference>
<dbReference type="Gene3D" id="2.40.440.10">
    <property type="entry name" value="L,D-transpeptidase catalytic domain-like"/>
    <property type="match status" value="1"/>
</dbReference>
<dbReference type="GO" id="GO:0071555">
    <property type="term" value="P:cell wall organization"/>
    <property type="evidence" value="ECO:0007669"/>
    <property type="project" value="UniProtKB-UniRule"/>
</dbReference>
<dbReference type="InterPro" id="IPR002477">
    <property type="entry name" value="Peptidoglycan-bd-like"/>
</dbReference>
<dbReference type="OrthoDB" id="9778545at2"/>
<keyword evidence="4 7" id="KW-0133">Cell shape</keyword>
<evidence type="ECO:0000259" key="10">
    <source>
        <dbReference type="PROSITE" id="PS52029"/>
    </source>
</evidence>
<dbReference type="Pfam" id="PF03734">
    <property type="entry name" value="YkuD"/>
    <property type="match status" value="1"/>
</dbReference>
<dbReference type="Proteomes" id="UP000295164">
    <property type="component" value="Unassembled WGS sequence"/>
</dbReference>
<evidence type="ECO:0000256" key="6">
    <source>
        <dbReference type="ARBA" id="ARBA00023316"/>
    </source>
</evidence>
<organism evidence="11 12">
    <name type="scientific">Flaviaesturariibacter aridisoli</name>
    <dbReference type="NCBI Taxonomy" id="2545761"/>
    <lineage>
        <taxon>Bacteria</taxon>
        <taxon>Pseudomonadati</taxon>
        <taxon>Bacteroidota</taxon>
        <taxon>Chitinophagia</taxon>
        <taxon>Chitinophagales</taxon>
        <taxon>Chitinophagaceae</taxon>
        <taxon>Flaviaestuariibacter</taxon>
    </lineage>
</organism>
<comment type="similarity">
    <text evidence="2">Belongs to the YkuD family.</text>
</comment>
<dbReference type="PANTHER" id="PTHR41533:SF2">
    <property type="entry name" value="BLR7131 PROTEIN"/>
    <property type="match status" value="1"/>
</dbReference>
<dbReference type="SUPFAM" id="SSF141523">
    <property type="entry name" value="L,D-transpeptidase catalytic domain-like"/>
    <property type="match status" value="1"/>
</dbReference>
<feature type="region of interest" description="Disordered" evidence="8">
    <location>
        <begin position="1"/>
        <end position="22"/>
    </location>
</feature>
<evidence type="ECO:0000256" key="8">
    <source>
        <dbReference type="SAM" id="MobiDB-lite"/>
    </source>
</evidence>
<dbReference type="PROSITE" id="PS52029">
    <property type="entry name" value="LD_TPASE"/>
    <property type="match status" value="1"/>
</dbReference>
<dbReference type="EMBL" id="SKFH01000012">
    <property type="protein sequence ID" value="TCZ71787.1"/>
    <property type="molecule type" value="Genomic_DNA"/>
</dbReference>
<feature type="active site" description="Nucleophile" evidence="7">
    <location>
        <position position="326"/>
    </location>
</feature>
<keyword evidence="3" id="KW-0808">Transferase</keyword>
<dbReference type="RefSeq" id="WP_131851940.1">
    <property type="nucleotide sequence ID" value="NZ_SKFH01000012.1"/>
</dbReference>
<dbReference type="UniPathway" id="UPA00219"/>
<evidence type="ECO:0000256" key="3">
    <source>
        <dbReference type="ARBA" id="ARBA00022679"/>
    </source>
</evidence>
<reference evidence="11 12" key="1">
    <citation type="submission" date="2019-03" db="EMBL/GenBank/DDBJ databases">
        <authorList>
            <person name="Kim M.K.M."/>
        </authorList>
    </citation>
    <scope>NUCLEOTIDE SEQUENCE [LARGE SCALE GENOMIC DNA]</scope>
    <source>
        <strain evidence="11 12">17J68-15</strain>
    </source>
</reference>
<evidence type="ECO:0000256" key="1">
    <source>
        <dbReference type="ARBA" id="ARBA00004752"/>
    </source>
</evidence>
<evidence type="ECO:0000256" key="5">
    <source>
        <dbReference type="ARBA" id="ARBA00022984"/>
    </source>
</evidence>
<evidence type="ECO:0000313" key="11">
    <source>
        <dbReference type="EMBL" id="TCZ71787.1"/>
    </source>
</evidence>
<accession>A0A4V2WMS6</accession>
<keyword evidence="9" id="KW-1133">Transmembrane helix</keyword>
<comment type="caution">
    <text evidence="11">The sequence shown here is derived from an EMBL/GenBank/DDBJ whole genome shotgun (WGS) entry which is preliminary data.</text>
</comment>
<feature type="domain" description="L,D-TPase catalytic" evidence="10">
    <location>
        <begin position="192"/>
        <end position="352"/>
    </location>
</feature>
<name>A0A4V2WMS6_9BACT</name>
<dbReference type="Pfam" id="PF01471">
    <property type="entry name" value="PG_binding_1"/>
    <property type="match status" value="1"/>
</dbReference>
<dbReference type="InterPro" id="IPR036366">
    <property type="entry name" value="PGBDSf"/>
</dbReference>
<keyword evidence="9" id="KW-0472">Membrane</keyword>
<dbReference type="InterPro" id="IPR005490">
    <property type="entry name" value="LD_TPept_cat_dom"/>
</dbReference>
<keyword evidence="5 7" id="KW-0573">Peptidoglycan synthesis</keyword>
<dbReference type="SUPFAM" id="SSF47090">
    <property type="entry name" value="PGBD-like"/>
    <property type="match status" value="1"/>
</dbReference>
<feature type="active site" description="Proton donor/acceptor" evidence="7">
    <location>
        <position position="307"/>
    </location>
</feature>